<dbReference type="Proteomes" id="UP000034947">
    <property type="component" value="Unassembled WGS sequence"/>
</dbReference>
<evidence type="ECO:0000313" key="1">
    <source>
        <dbReference type="EMBL" id="KKK15678.1"/>
    </source>
</evidence>
<dbReference type="OrthoDB" id="1577640at2759"/>
<dbReference type="VEuPathDB" id="FungiDB:P175DRAFT_087860"/>
<comment type="caution">
    <text evidence="1">The sequence shown here is derived from an EMBL/GenBank/DDBJ whole genome shotgun (WGS) entry which is preliminary data.</text>
</comment>
<dbReference type="GO" id="GO:0000136">
    <property type="term" value="C:mannan polymerase complex"/>
    <property type="evidence" value="ECO:0007669"/>
    <property type="project" value="TreeGrafter"/>
</dbReference>
<dbReference type="SUPFAM" id="SSF53448">
    <property type="entry name" value="Nucleotide-diphospho-sugar transferases"/>
    <property type="match status" value="1"/>
</dbReference>
<dbReference type="GO" id="GO:0006487">
    <property type="term" value="P:protein N-linked glycosylation"/>
    <property type="evidence" value="ECO:0007669"/>
    <property type="project" value="TreeGrafter"/>
</dbReference>
<accession>A0A0F8U800</accession>
<gene>
    <name evidence="1" type="ORF">AOCH_004389</name>
</gene>
<evidence type="ECO:0000313" key="2">
    <source>
        <dbReference type="Proteomes" id="UP000034947"/>
    </source>
</evidence>
<dbReference type="PANTHER" id="PTHR31834">
    <property type="entry name" value="INITIATION-SPECIFIC ALPHA-1,6-MANNOSYLTRANSFERASE"/>
    <property type="match status" value="1"/>
</dbReference>
<dbReference type="InterPro" id="IPR039367">
    <property type="entry name" value="Och1-like"/>
</dbReference>
<keyword evidence="2" id="KW-1185">Reference proteome</keyword>
<name>A0A0F8U800_9EURO</name>
<sequence length="422" mass="48034">MRSPRRLRRVVALAVALVLFLTLLLHWRTNNPRFAPTKYPLLARYVTDRRRDGGVWYLPPEWTRGSGISPSNIVEAAECALNLSRSTAQRQLPHSTIPLILHQTWKNTNPETWPDMFRQSTEKWLGAVEDSTMAYFLWDDDGIAQFIKSFEPGLEDQFYALPSSVERSDVFRILVSKWIGGIIVKTLMSNNKYGDMDTEPIRSPTDWITSTDILSWRDPETGHMYNSTEPVQAIVGLEADCSPDTDLYWRMGYTYPVQLTQWSFAWTPRHPILQLFLDHLFMTLHIVSSNNNGHLESNSAQQEMYALDPLTFTGPVAFTDSVRMWLESTSGLRWNALSGLRDGGLSKLVGEVLVLPITGFSPGRGQYGNMGSKSVTDPSARLVHHAQGSWRKTSLLVEYGKFCRTVFGRCRDWSKVPHNFIT</sequence>
<protein>
    <recommendedName>
        <fullName evidence="3">Glycosyl transferase</fullName>
    </recommendedName>
</protein>
<dbReference type="InterPro" id="IPR029044">
    <property type="entry name" value="Nucleotide-diphossugar_trans"/>
</dbReference>
<dbReference type="Gene3D" id="3.90.550.20">
    <property type="match status" value="1"/>
</dbReference>
<dbReference type="GO" id="GO:0000009">
    <property type="term" value="F:alpha-1,6-mannosyltransferase activity"/>
    <property type="evidence" value="ECO:0007669"/>
    <property type="project" value="InterPro"/>
</dbReference>
<dbReference type="EMBL" id="JYKN01002633">
    <property type="protein sequence ID" value="KKK15678.1"/>
    <property type="molecule type" value="Genomic_DNA"/>
</dbReference>
<evidence type="ECO:0008006" key="3">
    <source>
        <dbReference type="Google" id="ProtNLM"/>
    </source>
</evidence>
<reference evidence="1 2" key="1">
    <citation type="submission" date="2015-02" db="EMBL/GenBank/DDBJ databases">
        <title>Draft Genome Sequences of Two Closely-Related Aflatoxigenic Aspergillus Species Obtained from the Cote d'Ivoire.</title>
        <authorList>
            <person name="Moore G.G."/>
            <person name="Beltz S.B."/>
            <person name="Mack B.M."/>
        </authorList>
    </citation>
    <scope>NUCLEOTIDE SEQUENCE [LARGE SCALE GENOMIC DNA]</scope>
    <source>
        <strain evidence="1 2">SRRC1432</strain>
    </source>
</reference>
<proteinExistence type="predicted"/>
<organism evidence="1 2">
    <name type="scientific">Aspergillus ochraceoroseus</name>
    <dbReference type="NCBI Taxonomy" id="138278"/>
    <lineage>
        <taxon>Eukaryota</taxon>
        <taxon>Fungi</taxon>
        <taxon>Dikarya</taxon>
        <taxon>Ascomycota</taxon>
        <taxon>Pezizomycotina</taxon>
        <taxon>Eurotiomycetes</taxon>
        <taxon>Eurotiomycetidae</taxon>
        <taxon>Eurotiales</taxon>
        <taxon>Aspergillaceae</taxon>
        <taxon>Aspergillus</taxon>
        <taxon>Aspergillus subgen. Nidulantes</taxon>
    </lineage>
</organism>
<dbReference type="AlphaFoldDB" id="A0A0F8U800"/>
<dbReference type="PANTHER" id="PTHR31834:SF10">
    <property type="entry name" value="TRANSFERASE, PUTATIVE (AFU_ORTHOLOGUE AFUA_8G02040)-RELATED"/>
    <property type="match status" value="1"/>
</dbReference>